<keyword evidence="2" id="KW-1185">Reference proteome</keyword>
<protein>
    <submittedName>
        <fullName evidence="1">Dishevelled associated activator of morphogenesis 2</fullName>
    </submittedName>
</protein>
<dbReference type="AlphaFoldDB" id="A0A7J8GQ40"/>
<organism evidence="1 2">
    <name type="scientific">Molossus molossus</name>
    <name type="common">Pallas' mastiff bat</name>
    <name type="synonym">Vespertilio molossus</name>
    <dbReference type="NCBI Taxonomy" id="27622"/>
    <lineage>
        <taxon>Eukaryota</taxon>
        <taxon>Metazoa</taxon>
        <taxon>Chordata</taxon>
        <taxon>Craniata</taxon>
        <taxon>Vertebrata</taxon>
        <taxon>Euteleostomi</taxon>
        <taxon>Mammalia</taxon>
        <taxon>Eutheria</taxon>
        <taxon>Laurasiatheria</taxon>
        <taxon>Chiroptera</taxon>
        <taxon>Yangochiroptera</taxon>
        <taxon>Molossidae</taxon>
        <taxon>Molossus</taxon>
    </lineage>
</organism>
<name>A0A7J8GQ40_MOLMO</name>
<comment type="caution">
    <text evidence="1">The sequence shown here is derived from an EMBL/GenBank/DDBJ whole genome shotgun (WGS) entry which is preliminary data.</text>
</comment>
<gene>
    <name evidence="1" type="ORF">HJG59_003626</name>
</gene>
<accession>A0A7J8GQ40</accession>
<proteinExistence type="predicted"/>
<evidence type="ECO:0000313" key="1">
    <source>
        <dbReference type="EMBL" id="KAF6461699.1"/>
    </source>
</evidence>
<reference evidence="1 2" key="1">
    <citation type="journal article" date="2020" name="Nature">
        <title>Six reference-quality genomes reveal evolution of bat adaptations.</title>
        <authorList>
            <person name="Jebb D."/>
            <person name="Huang Z."/>
            <person name="Pippel M."/>
            <person name="Hughes G.M."/>
            <person name="Lavrichenko K."/>
            <person name="Devanna P."/>
            <person name="Winkler S."/>
            <person name="Jermiin L.S."/>
            <person name="Skirmuntt E.C."/>
            <person name="Katzourakis A."/>
            <person name="Burkitt-Gray L."/>
            <person name="Ray D.A."/>
            <person name="Sullivan K.A.M."/>
            <person name="Roscito J.G."/>
            <person name="Kirilenko B.M."/>
            <person name="Davalos L.M."/>
            <person name="Corthals A.P."/>
            <person name="Power M.L."/>
            <person name="Jones G."/>
            <person name="Ransome R.D."/>
            <person name="Dechmann D.K.N."/>
            <person name="Locatelli A.G."/>
            <person name="Puechmaille S.J."/>
            <person name="Fedrigo O."/>
            <person name="Jarvis E.D."/>
            <person name="Hiller M."/>
            <person name="Vernes S.C."/>
            <person name="Myers E.W."/>
            <person name="Teeling E.C."/>
        </authorList>
    </citation>
    <scope>NUCLEOTIDE SEQUENCE [LARGE SCALE GENOMIC DNA]</scope>
    <source>
        <strain evidence="1">MMolMol1</strain>
        <tissue evidence="1">Muscle</tissue>
    </source>
</reference>
<sequence>MTRMNWISRTRTGRLCLPCPLRRNGKSTAARRRSRRTPTRWRPAGLTITLTASTPWLRCRACTPLTRRRRR</sequence>
<dbReference type="Proteomes" id="UP000550707">
    <property type="component" value="Unassembled WGS sequence"/>
</dbReference>
<dbReference type="EMBL" id="JACASF010000008">
    <property type="protein sequence ID" value="KAF6461699.1"/>
    <property type="molecule type" value="Genomic_DNA"/>
</dbReference>
<evidence type="ECO:0000313" key="2">
    <source>
        <dbReference type="Proteomes" id="UP000550707"/>
    </source>
</evidence>